<dbReference type="AlphaFoldDB" id="A0A081RP17"/>
<dbReference type="Proteomes" id="UP000028059">
    <property type="component" value="Unassembled WGS sequence"/>
</dbReference>
<dbReference type="GO" id="GO:0016226">
    <property type="term" value="P:iron-sulfur cluster assembly"/>
    <property type="evidence" value="ECO:0007669"/>
    <property type="project" value="InterPro"/>
</dbReference>
<keyword evidence="2" id="KW-0067">ATP-binding</keyword>
<dbReference type="PATRIC" id="fig|1502293.3.peg.581"/>
<dbReference type="GO" id="GO:0005524">
    <property type="term" value="F:ATP binding"/>
    <property type="evidence" value="ECO:0007669"/>
    <property type="project" value="UniProtKB-KW"/>
</dbReference>
<dbReference type="InterPro" id="IPR033756">
    <property type="entry name" value="YlxH/NBP35"/>
</dbReference>
<proteinExistence type="predicted"/>
<dbReference type="PANTHER" id="PTHR42961:SF2">
    <property type="entry name" value="IRON-SULFUR PROTEIN NUBPL"/>
    <property type="match status" value="1"/>
</dbReference>
<evidence type="ECO:0000256" key="2">
    <source>
        <dbReference type="ARBA" id="ARBA00022840"/>
    </source>
</evidence>
<accession>A0A081RP17</accession>
<name>A0A081RP17_9ARCH</name>
<dbReference type="Gene3D" id="3.40.50.300">
    <property type="entry name" value="P-loop containing nucleotide triphosphate hydrolases"/>
    <property type="match status" value="1"/>
</dbReference>
<dbReference type="PANTHER" id="PTHR42961">
    <property type="entry name" value="IRON-SULFUR PROTEIN NUBPL"/>
    <property type="match status" value="1"/>
</dbReference>
<organism evidence="3 4">
    <name type="scientific">Marine Group I thaumarchaeote SCGC AAA799-N04</name>
    <dbReference type="NCBI Taxonomy" id="1502293"/>
    <lineage>
        <taxon>Archaea</taxon>
        <taxon>Nitrososphaerota</taxon>
        <taxon>Marine Group I</taxon>
    </lineage>
</organism>
<evidence type="ECO:0000313" key="3">
    <source>
        <dbReference type="EMBL" id="KEQ56940.1"/>
    </source>
</evidence>
<dbReference type="SUPFAM" id="SSF52540">
    <property type="entry name" value="P-loop containing nucleoside triphosphate hydrolases"/>
    <property type="match status" value="1"/>
</dbReference>
<gene>
    <name evidence="3" type="ORF">AAA799N04_00610</name>
</gene>
<dbReference type="InterPro" id="IPR044304">
    <property type="entry name" value="NUBPL-like"/>
</dbReference>
<dbReference type="Pfam" id="PF10609">
    <property type="entry name" value="ParA"/>
    <property type="match status" value="1"/>
</dbReference>
<evidence type="ECO:0000256" key="1">
    <source>
        <dbReference type="ARBA" id="ARBA00022741"/>
    </source>
</evidence>
<reference evidence="3 4" key="1">
    <citation type="submission" date="2014-06" db="EMBL/GenBank/DDBJ databases">
        <authorList>
            <person name="Ngugi D.K."/>
            <person name="Blom J."/>
            <person name="Alam I."/>
            <person name="Rashid M."/>
            <person name="Ba Alawi W."/>
            <person name="Zhang G."/>
            <person name="Hikmawan T."/>
            <person name="Guan Y."/>
            <person name="Antunes A."/>
            <person name="Siam R."/>
            <person name="ElDorry H."/>
            <person name="Bajic V."/>
            <person name="Stingl U."/>
        </authorList>
    </citation>
    <scope>NUCLEOTIDE SEQUENCE [LARGE SCALE GENOMIC DNA]</scope>
    <source>
        <strain evidence="3">SCGC AAA799-N04</strain>
    </source>
</reference>
<sequence>MDYLIVDLPPGTGDIPLTLAQTIPITGILVVTTPQDVASNVAVKAIGMFEKLNVPIIGVVENMSHFICPNCDERHYIFGDGGAKKISEQFNMPFLGEIPLNSGIMSGSDVGKPIMITKPDSPSADAFRIAAKNIAAQCSIFAAKLQEEMESEGSNEESAPEASTN</sequence>
<comment type="caution">
    <text evidence="3">The sequence shown here is derived from an EMBL/GenBank/DDBJ whole genome shotgun (WGS) entry which is preliminary data.</text>
</comment>
<dbReference type="EMBL" id="JOKN01000007">
    <property type="protein sequence ID" value="KEQ56940.1"/>
    <property type="molecule type" value="Genomic_DNA"/>
</dbReference>
<protein>
    <submittedName>
        <fullName evidence="3">Protein mrp</fullName>
    </submittedName>
</protein>
<dbReference type="GO" id="GO:0051539">
    <property type="term" value="F:4 iron, 4 sulfur cluster binding"/>
    <property type="evidence" value="ECO:0007669"/>
    <property type="project" value="TreeGrafter"/>
</dbReference>
<dbReference type="InterPro" id="IPR027417">
    <property type="entry name" value="P-loop_NTPase"/>
</dbReference>
<keyword evidence="1" id="KW-0547">Nucleotide-binding</keyword>
<evidence type="ECO:0000313" key="4">
    <source>
        <dbReference type="Proteomes" id="UP000028059"/>
    </source>
</evidence>
<keyword evidence="4" id="KW-1185">Reference proteome</keyword>